<protein>
    <submittedName>
        <fullName evidence="3">Uncharacterized protein</fullName>
    </submittedName>
</protein>
<comment type="caution">
    <text evidence="3">The sequence shown here is derived from an EMBL/GenBank/DDBJ whole genome shotgun (WGS) entry which is preliminary data.</text>
</comment>
<dbReference type="AlphaFoldDB" id="A0AA39NN93"/>
<evidence type="ECO:0000313" key="4">
    <source>
        <dbReference type="Proteomes" id="UP001175227"/>
    </source>
</evidence>
<evidence type="ECO:0000256" key="2">
    <source>
        <dbReference type="SAM" id="MobiDB-lite"/>
    </source>
</evidence>
<accession>A0AA39NN93</accession>
<feature type="coiled-coil region" evidence="1">
    <location>
        <begin position="70"/>
        <end position="145"/>
    </location>
</feature>
<name>A0AA39NN93_9AGAR</name>
<feature type="compositionally biased region" description="Basic and acidic residues" evidence="2">
    <location>
        <begin position="1"/>
        <end position="22"/>
    </location>
</feature>
<feature type="region of interest" description="Disordered" evidence="2">
    <location>
        <begin position="1"/>
        <end position="68"/>
    </location>
</feature>
<proteinExistence type="predicted"/>
<reference evidence="3" key="1">
    <citation type="submission" date="2023-06" db="EMBL/GenBank/DDBJ databases">
        <authorList>
            <consortium name="Lawrence Berkeley National Laboratory"/>
            <person name="Ahrendt S."/>
            <person name="Sahu N."/>
            <person name="Indic B."/>
            <person name="Wong-Bajracharya J."/>
            <person name="Merenyi Z."/>
            <person name="Ke H.-M."/>
            <person name="Monk M."/>
            <person name="Kocsube S."/>
            <person name="Drula E."/>
            <person name="Lipzen A."/>
            <person name="Balint B."/>
            <person name="Henrissat B."/>
            <person name="Andreopoulos B."/>
            <person name="Martin F.M."/>
            <person name="Harder C.B."/>
            <person name="Rigling D."/>
            <person name="Ford K.L."/>
            <person name="Foster G.D."/>
            <person name="Pangilinan J."/>
            <person name="Papanicolaou A."/>
            <person name="Barry K."/>
            <person name="LaButti K."/>
            <person name="Viragh M."/>
            <person name="Koriabine M."/>
            <person name="Yan M."/>
            <person name="Riley R."/>
            <person name="Champramary S."/>
            <person name="Plett K.L."/>
            <person name="Tsai I.J."/>
            <person name="Slot J."/>
            <person name="Sipos G."/>
            <person name="Plett J."/>
            <person name="Nagy L.G."/>
            <person name="Grigoriev I.V."/>
        </authorList>
    </citation>
    <scope>NUCLEOTIDE SEQUENCE</scope>
    <source>
        <strain evidence="3">ICMP 16352</strain>
    </source>
</reference>
<sequence>MASGSEETKITKNRLDAMHGVERVATASHTNPTQRGGIKQQRNEGTREPAEVIEISSDEEEAAGNSSNDKADLELLVKILTKELGEAKRAQSLEPLYNELMQEASSARTAQKEAKQMRAHYKQELDECQKQLSKFKETCHNIEEDMTCNICNETMWYQFL</sequence>
<evidence type="ECO:0000256" key="1">
    <source>
        <dbReference type="SAM" id="Coils"/>
    </source>
</evidence>
<dbReference type="EMBL" id="JAUEPR010000066">
    <property type="protein sequence ID" value="KAK0468782.1"/>
    <property type="molecule type" value="Genomic_DNA"/>
</dbReference>
<dbReference type="Proteomes" id="UP001175227">
    <property type="component" value="Unassembled WGS sequence"/>
</dbReference>
<keyword evidence="4" id="KW-1185">Reference proteome</keyword>
<gene>
    <name evidence="3" type="ORF">IW261DRAFT_1426099</name>
</gene>
<evidence type="ECO:0000313" key="3">
    <source>
        <dbReference type="EMBL" id="KAK0468782.1"/>
    </source>
</evidence>
<organism evidence="3 4">
    <name type="scientific">Armillaria novae-zelandiae</name>
    <dbReference type="NCBI Taxonomy" id="153914"/>
    <lineage>
        <taxon>Eukaryota</taxon>
        <taxon>Fungi</taxon>
        <taxon>Dikarya</taxon>
        <taxon>Basidiomycota</taxon>
        <taxon>Agaricomycotina</taxon>
        <taxon>Agaricomycetes</taxon>
        <taxon>Agaricomycetidae</taxon>
        <taxon>Agaricales</taxon>
        <taxon>Marasmiineae</taxon>
        <taxon>Physalacriaceae</taxon>
        <taxon>Armillaria</taxon>
    </lineage>
</organism>
<feature type="compositionally biased region" description="Basic and acidic residues" evidence="2">
    <location>
        <begin position="41"/>
        <end position="50"/>
    </location>
</feature>
<keyword evidence="1" id="KW-0175">Coiled coil</keyword>